<keyword evidence="1" id="KW-0378">Hydrolase</keyword>
<evidence type="ECO:0000313" key="1">
    <source>
        <dbReference type="EMBL" id="KYP33436.1"/>
    </source>
</evidence>
<dbReference type="Gramene" id="C.cajan_42740.t">
    <property type="protein sequence ID" value="C.cajan_42740.t.cds1"/>
    <property type="gene ID" value="C.cajan_42740"/>
</dbReference>
<gene>
    <name evidence="1" type="ORF">KK1_045705</name>
</gene>
<dbReference type="Gene3D" id="1.20.1110.10">
    <property type="entry name" value="Calcium-transporting ATPase, transmembrane domain"/>
    <property type="match status" value="1"/>
</dbReference>
<name>A0A151QT76_CAJCA</name>
<dbReference type="EC" id="3.6.3.6" evidence="1"/>
<proteinExistence type="predicted"/>
<accession>A0A151QT76</accession>
<dbReference type="GO" id="GO:0016787">
    <property type="term" value="F:hydrolase activity"/>
    <property type="evidence" value="ECO:0007669"/>
    <property type="project" value="UniProtKB-KW"/>
</dbReference>
<keyword evidence="2" id="KW-1185">Reference proteome</keyword>
<dbReference type="STRING" id="3821.A0A151QT76"/>
<dbReference type="Proteomes" id="UP000075243">
    <property type="component" value="Unassembled WGS sequence"/>
</dbReference>
<dbReference type="AlphaFoldDB" id="A0A151QT76"/>
<organism evidence="1 2">
    <name type="scientific">Cajanus cajan</name>
    <name type="common">Pigeon pea</name>
    <name type="synonym">Cajanus indicus</name>
    <dbReference type="NCBI Taxonomy" id="3821"/>
    <lineage>
        <taxon>Eukaryota</taxon>
        <taxon>Viridiplantae</taxon>
        <taxon>Streptophyta</taxon>
        <taxon>Embryophyta</taxon>
        <taxon>Tracheophyta</taxon>
        <taxon>Spermatophyta</taxon>
        <taxon>Magnoliopsida</taxon>
        <taxon>eudicotyledons</taxon>
        <taxon>Gunneridae</taxon>
        <taxon>Pentapetalae</taxon>
        <taxon>rosids</taxon>
        <taxon>fabids</taxon>
        <taxon>Fabales</taxon>
        <taxon>Fabaceae</taxon>
        <taxon>Papilionoideae</taxon>
        <taxon>50 kb inversion clade</taxon>
        <taxon>NPAAA clade</taxon>
        <taxon>indigoferoid/millettioid clade</taxon>
        <taxon>Phaseoleae</taxon>
        <taxon>Cajanus</taxon>
    </lineage>
</organism>
<dbReference type="EMBL" id="KQ484886">
    <property type="protein sequence ID" value="KYP33436.1"/>
    <property type="molecule type" value="Genomic_DNA"/>
</dbReference>
<evidence type="ECO:0000313" key="2">
    <source>
        <dbReference type="Proteomes" id="UP000075243"/>
    </source>
</evidence>
<reference evidence="1" key="1">
    <citation type="journal article" date="2012" name="Nat. Biotechnol.">
        <title>Draft genome sequence of pigeonpea (Cajanus cajan), an orphan legume crop of resource-poor farmers.</title>
        <authorList>
            <person name="Varshney R.K."/>
            <person name="Chen W."/>
            <person name="Li Y."/>
            <person name="Bharti A.K."/>
            <person name="Saxena R.K."/>
            <person name="Schlueter J.A."/>
            <person name="Donoghue M.T."/>
            <person name="Azam S."/>
            <person name="Fan G."/>
            <person name="Whaley A.M."/>
            <person name="Farmer A.D."/>
            <person name="Sheridan J."/>
            <person name="Iwata A."/>
            <person name="Tuteja R."/>
            <person name="Penmetsa R.V."/>
            <person name="Wu W."/>
            <person name="Upadhyaya H.D."/>
            <person name="Yang S.P."/>
            <person name="Shah T."/>
            <person name="Saxena K.B."/>
            <person name="Michael T."/>
            <person name="McCombie W.R."/>
            <person name="Yang B."/>
            <person name="Zhang G."/>
            <person name="Yang H."/>
            <person name="Wang J."/>
            <person name="Spillane C."/>
            <person name="Cook D.R."/>
            <person name="May G.D."/>
            <person name="Xu X."/>
            <person name="Jackson S.A."/>
        </authorList>
    </citation>
    <scope>NUCLEOTIDE SEQUENCE [LARGE SCALE GENOMIC DNA]</scope>
</reference>
<protein>
    <submittedName>
        <fullName evidence="1">ATPase 8, plasma membrane-type</fullName>
        <ecNumber evidence="1">3.6.3.6</ecNumber>
    </submittedName>
</protein>
<sequence length="99" mass="11502">MENLFLWVMEAVTIIVVTLANGGNKVFNWKILVEIIVLLLINLMIYFMKKNNVYNVAATLIERVFQDGKWIKEIARILISSEKINVKLKDVKFVDAYLL</sequence>